<evidence type="ECO:0000313" key="4">
    <source>
        <dbReference type="Proteomes" id="UP000287872"/>
    </source>
</evidence>
<dbReference type="GO" id="GO:0003723">
    <property type="term" value="F:RNA binding"/>
    <property type="evidence" value="ECO:0007669"/>
    <property type="project" value="UniProtKB-KW"/>
</dbReference>
<dbReference type="RefSeq" id="WP_124997881.1">
    <property type="nucleotide sequence ID" value="NZ_BHYK01000003.1"/>
</dbReference>
<dbReference type="Pfam" id="PF17774">
    <property type="entry name" value="YlmH_RBD"/>
    <property type="match status" value="1"/>
</dbReference>
<dbReference type="PANTHER" id="PTHR13633">
    <property type="entry name" value="MITOCHONDRIAL TRANSCRIPTION RESCUE FACTOR 1"/>
    <property type="match status" value="1"/>
</dbReference>
<evidence type="ECO:0000256" key="1">
    <source>
        <dbReference type="PROSITE-ProRule" id="PRU00182"/>
    </source>
</evidence>
<sequence length="257" mass="29172">MDKNYFLNSINHEDKNLISNIFNKMQIAQKTNKIIFTNDFLSPIVWNQILVLCENYKIKSFANGIFEESDRRMLAFSSEGVPLTYPINLLKISNNSKFRTLQHKDYLGAIMSLGIKREKLGDLIIRDKICYVPVCSDISSYIISNLNDIGNCPCEVNEYPYTSQDLPQGQFQEKIIIATSLRLDGMVSAICNVSRNNSVGLISTGKILVNYFQCLKKDKIIKCNDTITIRGYGKVVVAEIIGSTQKDRLKVAIKQYT</sequence>
<dbReference type="EMBL" id="BHYK01000003">
    <property type="protein sequence ID" value="GCD08931.1"/>
    <property type="molecule type" value="Genomic_DNA"/>
</dbReference>
<dbReference type="Gene3D" id="3.30.1370.160">
    <property type="match status" value="1"/>
</dbReference>
<name>A0A401UH93_9CLOT</name>
<reference evidence="3 4" key="1">
    <citation type="submission" date="2018-11" db="EMBL/GenBank/DDBJ databases">
        <title>Genome sequencing and assembly of Clostridium tagluense strain A121.</title>
        <authorList>
            <person name="Murakami T."/>
            <person name="Segawa T."/>
            <person name="Shcherbakova V.A."/>
            <person name="Mori H."/>
            <person name="Yoshimura Y."/>
        </authorList>
    </citation>
    <scope>NUCLEOTIDE SEQUENCE [LARGE SCALE GENOMIC DNA]</scope>
    <source>
        <strain evidence="3 4">A121</strain>
    </source>
</reference>
<proteinExistence type="predicted"/>
<dbReference type="InterPro" id="IPR040591">
    <property type="entry name" value="RqcP2_RBD"/>
</dbReference>
<organism evidence="3 4">
    <name type="scientific">Clostridium tagluense</name>
    <dbReference type="NCBI Taxonomy" id="360422"/>
    <lineage>
        <taxon>Bacteria</taxon>
        <taxon>Bacillati</taxon>
        <taxon>Bacillota</taxon>
        <taxon>Clostridia</taxon>
        <taxon>Eubacteriales</taxon>
        <taxon>Clostridiaceae</taxon>
        <taxon>Clostridium</taxon>
    </lineage>
</organism>
<dbReference type="AlphaFoldDB" id="A0A401UH93"/>
<dbReference type="OrthoDB" id="9812787at2"/>
<keyword evidence="1" id="KW-0694">RNA-binding</keyword>
<dbReference type="SUPFAM" id="SSF55174">
    <property type="entry name" value="Alpha-L RNA-binding motif"/>
    <property type="match status" value="1"/>
</dbReference>
<comment type="caution">
    <text evidence="3">The sequence shown here is derived from an EMBL/GenBank/DDBJ whole genome shotgun (WGS) entry which is preliminary data.</text>
</comment>
<dbReference type="Proteomes" id="UP000287872">
    <property type="component" value="Unassembled WGS sequence"/>
</dbReference>
<dbReference type="PANTHER" id="PTHR13633:SF3">
    <property type="entry name" value="MITOCHONDRIAL TRANSCRIPTION RESCUE FACTOR 1"/>
    <property type="match status" value="1"/>
</dbReference>
<evidence type="ECO:0000313" key="3">
    <source>
        <dbReference type="EMBL" id="GCD08931.1"/>
    </source>
</evidence>
<accession>A0A401UH93</accession>
<feature type="domain" description="Ribosome-associated protein quality control protein P2 RNA-binding" evidence="2">
    <location>
        <begin position="85"/>
        <end position="162"/>
    </location>
</feature>
<dbReference type="Gene3D" id="3.30.70.330">
    <property type="match status" value="1"/>
</dbReference>
<keyword evidence="4" id="KW-1185">Reference proteome</keyword>
<protein>
    <recommendedName>
        <fullName evidence="2">Ribosome-associated protein quality control protein P2 RNA-binding domain-containing protein</fullName>
    </recommendedName>
</protein>
<evidence type="ECO:0000259" key="2">
    <source>
        <dbReference type="Pfam" id="PF17774"/>
    </source>
</evidence>
<gene>
    <name evidence="3" type="ORF">Ctaglu_05540</name>
</gene>
<dbReference type="PROSITE" id="PS50889">
    <property type="entry name" value="S4"/>
    <property type="match status" value="1"/>
</dbReference>
<dbReference type="InterPro" id="IPR012677">
    <property type="entry name" value="Nucleotide-bd_a/b_plait_sf"/>
</dbReference>